<sequence length="170" mass="19020">MLDTSVTMLHGLREFALTGAYNLFLHLRRVVQLILRPRALGVRVIVQHGDEFLLVRHRGGKKPWGLPGGAIDRGEAPAEAARREAFEESGCSVTITGLHGVFHYFAHGLSDYIIVFTAIADSPPSPPRGDIEICDAQWFHIDCLPTGIEAGSMRRIMEVRRGEHHLYRAW</sequence>
<dbReference type="Proteomes" id="UP000243376">
    <property type="component" value="Unassembled WGS sequence"/>
</dbReference>
<gene>
    <name evidence="5" type="ORF">C0184_11655</name>
</gene>
<accession>A0A2J6X1P2</accession>
<dbReference type="InterPro" id="IPR015797">
    <property type="entry name" value="NUDIX_hydrolase-like_dom_sf"/>
</dbReference>
<comment type="cofactor">
    <cofactor evidence="1">
        <name>Mg(2+)</name>
        <dbReference type="ChEBI" id="CHEBI:18420"/>
    </cofactor>
</comment>
<evidence type="ECO:0000256" key="2">
    <source>
        <dbReference type="ARBA" id="ARBA00022801"/>
    </source>
</evidence>
<protein>
    <submittedName>
        <fullName evidence="5">NUDIX hydrolase</fullName>
    </submittedName>
</protein>
<dbReference type="GO" id="GO:0016787">
    <property type="term" value="F:hydrolase activity"/>
    <property type="evidence" value="ECO:0007669"/>
    <property type="project" value="UniProtKB-KW"/>
</dbReference>
<dbReference type="PANTHER" id="PTHR43046:SF16">
    <property type="entry name" value="ADP-RIBOSE PYROPHOSPHATASE YJHB-RELATED"/>
    <property type="match status" value="1"/>
</dbReference>
<evidence type="ECO:0000256" key="1">
    <source>
        <dbReference type="ARBA" id="ARBA00001946"/>
    </source>
</evidence>
<dbReference type="Gene3D" id="3.90.79.10">
    <property type="entry name" value="Nucleoside Triphosphate Pyrophosphohydrolase"/>
    <property type="match status" value="1"/>
</dbReference>
<name>A0A2J6X1P2_9CHLR</name>
<proteinExistence type="inferred from homology"/>
<keyword evidence="2 3" id="KW-0378">Hydrolase</keyword>
<dbReference type="PRINTS" id="PR00502">
    <property type="entry name" value="NUDIXFAMILY"/>
</dbReference>
<dbReference type="SUPFAM" id="SSF55811">
    <property type="entry name" value="Nudix"/>
    <property type="match status" value="1"/>
</dbReference>
<dbReference type="PROSITE" id="PS00893">
    <property type="entry name" value="NUDIX_BOX"/>
    <property type="match status" value="1"/>
</dbReference>
<dbReference type="InterPro" id="IPR020476">
    <property type="entry name" value="Nudix_hydrolase"/>
</dbReference>
<dbReference type="EMBL" id="PNIQ01000785">
    <property type="protein sequence ID" value="PMP77752.1"/>
    <property type="molecule type" value="Genomic_DNA"/>
</dbReference>
<comment type="similarity">
    <text evidence="3">Belongs to the Nudix hydrolase family.</text>
</comment>
<dbReference type="InterPro" id="IPR020084">
    <property type="entry name" value="NUDIX_hydrolase_CS"/>
</dbReference>
<evidence type="ECO:0000259" key="4">
    <source>
        <dbReference type="PROSITE" id="PS51462"/>
    </source>
</evidence>
<dbReference type="Pfam" id="PF00293">
    <property type="entry name" value="NUDIX"/>
    <property type="match status" value="1"/>
</dbReference>
<comment type="caution">
    <text evidence="5">The sequence shown here is derived from an EMBL/GenBank/DDBJ whole genome shotgun (WGS) entry which is preliminary data.</text>
</comment>
<dbReference type="AlphaFoldDB" id="A0A2J6X1P2"/>
<reference evidence="5 6" key="1">
    <citation type="submission" date="2018-01" db="EMBL/GenBank/DDBJ databases">
        <title>Metagenomic assembled genomes from two thermal pools in the Uzon Caldera, Kamchatka, Russia.</title>
        <authorList>
            <person name="Wilkins L."/>
            <person name="Ettinger C."/>
        </authorList>
    </citation>
    <scope>NUCLEOTIDE SEQUENCE [LARGE SCALE GENOMIC DNA]</scope>
    <source>
        <strain evidence="5">ZAV-02</strain>
    </source>
</reference>
<evidence type="ECO:0000313" key="6">
    <source>
        <dbReference type="Proteomes" id="UP000243376"/>
    </source>
</evidence>
<dbReference type="InterPro" id="IPR000086">
    <property type="entry name" value="NUDIX_hydrolase_dom"/>
</dbReference>
<dbReference type="PROSITE" id="PS51462">
    <property type="entry name" value="NUDIX"/>
    <property type="match status" value="1"/>
</dbReference>
<evidence type="ECO:0000256" key="3">
    <source>
        <dbReference type="RuleBase" id="RU003476"/>
    </source>
</evidence>
<evidence type="ECO:0000313" key="5">
    <source>
        <dbReference type="EMBL" id="PMP77752.1"/>
    </source>
</evidence>
<organism evidence="5 6">
    <name type="scientific">Chloroflexus aggregans</name>
    <dbReference type="NCBI Taxonomy" id="152260"/>
    <lineage>
        <taxon>Bacteria</taxon>
        <taxon>Bacillati</taxon>
        <taxon>Chloroflexota</taxon>
        <taxon>Chloroflexia</taxon>
        <taxon>Chloroflexales</taxon>
        <taxon>Chloroflexineae</taxon>
        <taxon>Chloroflexaceae</taxon>
        <taxon>Chloroflexus</taxon>
    </lineage>
</organism>
<feature type="domain" description="Nudix hydrolase" evidence="4">
    <location>
        <begin position="35"/>
        <end position="161"/>
    </location>
</feature>
<dbReference type="PANTHER" id="PTHR43046">
    <property type="entry name" value="GDP-MANNOSE MANNOSYL HYDROLASE"/>
    <property type="match status" value="1"/>
</dbReference>